<gene>
    <name evidence="4" type="ORF">JGU71_10780</name>
</gene>
<accession>A0A934U319</accession>
<dbReference type="NCBIfam" id="NF006119">
    <property type="entry name" value="PRK08264.1-5"/>
    <property type="match status" value="1"/>
</dbReference>
<comment type="caution">
    <text evidence="4">The sequence shown here is derived from an EMBL/GenBank/DDBJ whole genome shotgun (WGS) entry which is preliminary data.</text>
</comment>
<dbReference type="RefSeq" id="WP_199704079.1">
    <property type="nucleotide sequence ID" value="NZ_JAEMNV010000003.1"/>
</dbReference>
<evidence type="ECO:0000256" key="2">
    <source>
        <dbReference type="ARBA" id="ARBA00023002"/>
    </source>
</evidence>
<dbReference type="PANTHER" id="PTHR44169:SF6">
    <property type="entry name" value="NADPH-DEPENDENT 1-ACYLDIHYDROXYACETONE PHOSPHATE REDUCTASE"/>
    <property type="match status" value="1"/>
</dbReference>
<dbReference type="PANTHER" id="PTHR44169">
    <property type="entry name" value="NADPH-DEPENDENT 1-ACYLDIHYDROXYACETONE PHOSPHATE REDUCTASE"/>
    <property type="match status" value="1"/>
</dbReference>
<name>A0A934U319_9NOCA</name>
<dbReference type="PRINTS" id="PR00081">
    <property type="entry name" value="GDHRDH"/>
</dbReference>
<dbReference type="PRINTS" id="PR00080">
    <property type="entry name" value="SDRFAMILY"/>
</dbReference>
<evidence type="ECO:0000313" key="4">
    <source>
        <dbReference type="EMBL" id="MBJ8339375.1"/>
    </source>
</evidence>
<dbReference type="Gene3D" id="3.40.50.720">
    <property type="entry name" value="NAD(P)-binding Rossmann-like Domain"/>
    <property type="match status" value="1"/>
</dbReference>
<comment type="similarity">
    <text evidence="1 3">Belongs to the short-chain dehydrogenases/reductases (SDR) family.</text>
</comment>
<keyword evidence="2" id="KW-0560">Oxidoreductase</keyword>
<dbReference type="InterPro" id="IPR036291">
    <property type="entry name" value="NAD(P)-bd_dom_sf"/>
</dbReference>
<dbReference type="EMBL" id="JAEMNV010000003">
    <property type="protein sequence ID" value="MBJ8339375.1"/>
    <property type="molecule type" value="Genomic_DNA"/>
</dbReference>
<evidence type="ECO:0000313" key="5">
    <source>
        <dbReference type="Proteomes" id="UP000655868"/>
    </source>
</evidence>
<keyword evidence="5" id="KW-1185">Reference proteome</keyword>
<dbReference type="GO" id="GO:0016491">
    <property type="term" value="F:oxidoreductase activity"/>
    <property type="evidence" value="ECO:0007669"/>
    <property type="project" value="UniProtKB-KW"/>
</dbReference>
<organism evidence="4 5">
    <name type="scientific">Antrihabitans stalagmiti</name>
    <dbReference type="NCBI Taxonomy" id="2799499"/>
    <lineage>
        <taxon>Bacteria</taxon>
        <taxon>Bacillati</taxon>
        <taxon>Actinomycetota</taxon>
        <taxon>Actinomycetes</taxon>
        <taxon>Mycobacteriales</taxon>
        <taxon>Nocardiaceae</taxon>
        <taxon>Antrihabitans</taxon>
    </lineage>
</organism>
<dbReference type="AlphaFoldDB" id="A0A934U319"/>
<dbReference type="InterPro" id="IPR002347">
    <property type="entry name" value="SDR_fam"/>
</dbReference>
<dbReference type="SUPFAM" id="SSF51735">
    <property type="entry name" value="NAD(P)-binding Rossmann-fold domains"/>
    <property type="match status" value="1"/>
</dbReference>
<dbReference type="Pfam" id="PF00106">
    <property type="entry name" value="adh_short"/>
    <property type="match status" value="1"/>
</dbReference>
<dbReference type="Proteomes" id="UP000655868">
    <property type="component" value="Unassembled WGS sequence"/>
</dbReference>
<sequence>MSTSIKGAVVAITGANGGLGQEFVAQALERGATKVYATARSPREWDDPRVVALPLDVTDQQSIDAVALAAADATLVINNAGIGLANNSLTTGSSADIRQMFDTNFFGAIEVARAFAPILGANGGGALIDVHSVLSWVGVGGSYSAAKAAFWSATNSFRIELAPQGTHVLGLHMGWVDTPMAAAVDVPKLDPADVVRAGYDGLESGVYEVVVDDFTAQVKQLLSGSIEDLYTDLPRR</sequence>
<proteinExistence type="inferred from homology"/>
<reference evidence="4" key="1">
    <citation type="submission" date="2020-12" db="EMBL/GenBank/DDBJ databases">
        <title>Antrihabitans popcorni sp. nov. and Antrihabitans auranticaus sp. nov., isolated from a larva cave.</title>
        <authorList>
            <person name="Lee S.D."/>
            <person name="Kim I.S."/>
        </authorList>
    </citation>
    <scope>NUCLEOTIDE SEQUENCE</scope>
    <source>
        <strain evidence="4">YC3-6</strain>
    </source>
</reference>
<protein>
    <submittedName>
        <fullName evidence="4">SDR family oxidoreductase</fullName>
    </submittedName>
</protein>
<evidence type="ECO:0000256" key="3">
    <source>
        <dbReference type="RuleBase" id="RU000363"/>
    </source>
</evidence>
<evidence type="ECO:0000256" key="1">
    <source>
        <dbReference type="ARBA" id="ARBA00006484"/>
    </source>
</evidence>